<name>A0A136J8P8_9PEZI</name>
<organism evidence="2 3">
    <name type="scientific">Microdochium bolleyi</name>
    <dbReference type="NCBI Taxonomy" id="196109"/>
    <lineage>
        <taxon>Eukaryota</taxon>
        <taxon>Fungi</taxon>
        <taxon>Dikarya</taxon>
        <taxon>Ascomycota</taxon>
        <taxon>Pezizomycotina</taxon>
        <taxon>Sordariomycetes</taxon>
        <taxon>Xylariomycetidae</taxon>
        <taxon>Xylariales</taxon>
        <taxon>Microdochiaceae</taxon>
        <taxon>Microdochium</taxon>
    </lineage>
</organism>
<feature type="compositionally biased region" description="Gly residues" evidence="1">
    <location>
        <begin position="125"/>
        <end position="144"/>
    </location>
</feature>
<dbReference type="AlphaFoldDB" id="A0A136J8P8"/>
<keyword evidence="3" id="KW-1185">Reference proteome</keyword>
<gene>
    <name evidence="2" type="ORF">Micbo1qcDRAFT_174595</name>
</gene>
<evidence type="ECO:0000313" key="2">
    <source>
        <dbReference type="EMBL" id="KXJ93547.1"/>
    </source>
</evidence>
<dbReference type="STRING" id="196109.A0A136J8P8"/>
<reference evidence="3" key="1">
    <citation type="submission" date="2016-02" db="EMBL/GenBank/DDBJ databases">
        <title>Draft genome sequence of Microdochium bolleyi, a fungal endophyte of beachgrass.</title>
        <authorList>
            <consortium name="DOE Joint Genome Institute"/>
            <person name="David A.S."/>
            <person name="May G."/>
            <person name="Haridas S."/>
            <person name="Lim J."/>
            <person name="Wang M."/>
            <person name="Labutti K."/>
            <person name="Lipzen A."/>
            <person name="Barry K."/>
            <person name="Grigoriev I.V."/>
        </authorList>
    </citation>
    <scope>NUCLEOTIDE SEQUENCE [LARGE SCALE GENOMIC DNA]</scope>
    <source>
        <strain evidence="3">J235TASD1</strain>
    </source>
</reference>
<sequence>MSQAVLQDQPPKHPKDGGDKQTYTEWAKQKYGEQYEVWMPWIEDTFLKYFTKDNKASYATKQQLDKTKVTGIEQVDNLQDGVHNLAAGTLGQGGILQPIGDLASKEGANRAERGGKDDKGSYLPGIGGKSSDGNKNGGGGGIGGVSMPSMPSMPSVPASVPGFGSKK</sequence>
<dbReference type="Proteomes" id="UP000070501">
    <property type="component" value="Unassembled WGS sequence"/>
</dbReference>
<feature type="compositionally biased region" description="Basic and acidic residues" evidence="1">
    <location>
        <begin position="105"/>
        <end position="120"/>
    </location>
</feature>
<evidence type="ECO:0000256" key="1">
    <source>
        <dbReference type="SAM" id="MobiDB-lite"/>
    </source>
</evidence>
<feature type="region of interest" description="Disordered" evidence="1">
    <location>
        <begin position="105"/>
        <end position="167"/>
    </location>
</feature>
<feature type="compositionally biased region" description="Basic and acidic residues" evidence="1">
    <location>
        <begin position="10"/>
        <end position="19"/>
    </location>
</feature>
<dbReference type="InParanoid" id="A0A136J8P8"/>
<protein>
    <submittedName>
        <fullName evidence="2">Uncharacterized protein</fullName>
    </submittedName>
</protein>
<accession>A0A136J8P8</accession>
<proteinExistence type="predicted"/>
<feature type="region of interest" description="Disordered" evidence="1">
    <location>
        <begin position="1"/>
        <end position="23"/>
    </location>
</feature>
<evidence type="ECO:0000313" key="3">
    <source>
        <dbReference type="Proteomes" id="UP000070501"/>
    </source>
</evidence>
<dbReference type="OrthoDB" id="3001700at2759"/>
<dbReference type="EMBL" id="KQ964248">
    <property type="protein sequence ID" value="KXJ93547.1"/>
    <property type="molecule type" value="Genomic_DNA"/>
</dbReference>
<feature type="compositionally biased region" description="Low complexity" evidence="1">
    <location>
        <begin position="145"/>
        <end position="167"/>
    </location>
</feature>